<reference evidence="2 3" key="1">
    <citation type="submission" date="2018-11" db="EMBL/GenBank/DDBJ databases">
        <title>Genome sequencing of Lachnoanaerobaculum orale DSM 24553T.</title>
        <authorList>
            <person name="Kook J.-K."/>
            <person name="Park S.-N."/>
            <person name="Lim Y.K."/>
        </authorList>
    </citation>
    <scope>NUCLEOTIDE SEQUENCE [LARGE SCALE GENOMIC DNA]</scope>
    <source>
        <strain evidence="2 3">DSM 24553</strain>
    </source>
</reference>
<evidence type="ECO:0000259" key="1">
    <source>
        <dbReference type="Pfam" id="PF04754"/>
    </source>
</evidence>
<dbReference type="EMBL" id="RRCM01000001">
    <property type="protein sequence ID" value="RRJ17222.1"/>
    <property type="molecule type" value="Genomic_DNA"/>
</dbReference>
<comment type="caution">
    <text evidence="2">The sequence shown here is derived from an EMBL/GenBank/DDBJ whole genome shotgun (WGS) entry which is preliminary data.</text>
</comment>
<dbReference type="RefSeq" id="WP_124952531.1">
    <property type="nucleotide sequence ID" value="NZ_RRCM01000001.1"/>
</dbReference>
<gene>
    <name evidence="2" type="ORF">EHW90_09645</name>
</gene>
<name>A0A3P3Q7M8_9FIRM</name>
<keyword evidence="3" id="KW-1185">Reference proteome</keyword>
<organism evidence="2 3">
    <name type="scientific">Lachnoanaerobaculum orale</name>
    <dbReference type="NCBI Taxonomy" id="979627"/>
    <lineage>
        <taxon>Bacteria</taxon>
        <taxon>Bacillati</taxon>
        <taxon>Bacillota</taxon>
        <taxon>Clostridia</taxon>
        <taxon>Lachnospirales</taxon>
        <taxon>Lachnospiraceae</taxon>
        <taxon>Lachnoanaerobaculum</taxon>
    </lineage>
</organism>
<sequence>MNGKDITQKMLERYNDVFADIVNVLLFNGKKIVDEDALIDTPVDSALKLDGEIHSQYRDVAKYWKNSQINIALFGLENQTVPDKLMPMRVIGYDGAEYKKQVLEENRYKKKYPVITLVLYMGYDRNWKYSNSLLDLLEVDENLKPYVSDYKINIFEIAFLDREKIDLFKSDFRMLADYLYQMRTTDSYEGDESDIKHVDEILMLMSAMSGFENVENIIKVAHERKVSNMKGFFELAEEKGLEKGIELGRTEGLELGREEGADMVSELNTILAREGNLEKIIKANTDKIYRNELLKKYRLLK</sequence>
<accession>A0A3P3Q7M8</accession>
<evidence type="ECO:0000313" key="2">
    <source>
        <dbReference type="EMBL" id="RRJ17222.1"/>
    </source>
</evidence>
<feature type="domain" description="Transposase (putative) YhgA-like" evidence="1">
    <location>
        <begin position="76"/>
        <end position="183"/>
    </location>
</feature>
<proteinExistence type="predicted"/>
<dbReference type="InterPro" id="IPR006842">
    <property type="entry name" value="Transposase_31"/>
</dbReference>
<dbReference type="Proteomes" id="UP000276982">
    <property type="component" value="Unassembled WGS sequence"/>
</dbReference>
<dbReference type="AlphaFoldDB" id="A0A3P3Q7M8"/>
<evidence type="ECO:0000313" key="3">
    <source>
        <dbReference type="Proteomes" id="UP000276982"/>
    </source>
</evidence>
<dbReference type="Pfam" id="PF04754">
    <property type="entry name" value="Transposase_31"/>
    <property type="match status" value="1"/>
</dbReference>
<protein>
    <submittedName>
        <fullName evidence="2">Transposase</fullName>
    </submittedName>
</protein>